<dbReference type="RefSeq" id="WP_062127127.1">
    <property type="nucleotide sequence ID" value="NZ_CP017578.1"/>
</dbReference>
<feature type="domain" description="DNA methylase N-4/N-6" evidence="6">
    <location>
        <begin position="68"/>
        <end position="391"/>
    </location>
</feature>
<evidence type="ECO:0000256" key="2">
    <source>
        <dbReference type="ARBA" id="ARBA00011900"/>
    </source>
</evidence>
<dbReference type="InterPro" id="IPR029063">
    <property type="entry name" value="SAM-dependent_MTases_sf"/>
</dbReference>
<evidence type="ECO:0000256" key="5">
    <source>
        <dbReference type="ARBA" id="ARBA00047942"/>
    </source>
</evidence>
<dbReference type="Pfam" id="PF01555">
    <property type="entry name" value="N6_N4_Mtase"/>
    <property type="match status" value="1"/>
</dbReference>
<dbReference type="GO" id="GO:0003677">
    <property type="term" value="F:DNA binding"/>
    <property type="evidence" value="ECO:0007669"/>
    <property type="project" value="InterPro"/>
</dbReference>
<comment type="similarity">
    <text evidence="1">Belongs to the N(4)/N(6)-methyltransferase family.</text>
</comment>
<name>A0A175Y2I1_9SPHN</name>
<evidence type="ECO:0000259" key="6">
    <source>
        <dbReference type="Pfam" id="PF01555"/>
    </source>
</evidence>
<dbReference type="REBASE" id="162306">
    <property type="entry name" value="M.SmeTYORF3995P"/>
</dbReference>
<dbReference type="InterPro" id="IPR002941">
    <property type="entry name" value="DNA_methylase_N4/N6"/>
</dbReference>
<dbReference type="EMBL" id="LQCK02000027">
    <property type="protein sequence ID" value="KZB94566.1"/>
    <property type="molecule type" value="Genomic_DNA"/>
</dbReference>
<dbReference type="InterPro" id="IPR002052">
    <property type="entry name" value="DNA_methylase_N6_adenine_CS"/>
</dbReference>
<sequence length="577" mass="64452">MTKKTKLELTWPGKEDRPALEPRILIEDPAKSYHAAERRDGDLFGNMLIKGDNLLALKALEQDYAGRVQCIYIDPPFNTGEAFEHYEDGLEHSLWLGLMRSRLEILNKLLTASGTIFIHIDDNELGYLIVLADEIFGRKNRISVVSFKQSSVSGPKSRNPGVVSIGSYVLIYAADKSQWKNRNTFRPINRDPRYGQFILNYDLGYEQWKFVPLSQGIESVTGIPYKQWEEKAGKQLEKALDDFVLRECKRVVQLVSVADKDVNENARAKLAESRLSPGVFRSERVGADDYYFSGGKQVAFYKSKVRDIDGRLTTSERISNIWDDLLSNNVHKEGGVRLPNGKKPEGLIKRCLELSTDPGDLVLDSFLGSGTTASVAHKMHRLWIGIELGDQADSLCLPRLKRVVDGSDQDGISKAVKWTGGGGFRYYTLAPSLLARDRWGNLVISDAYNPEMLAEAMCKHLGFAYAPSQDEADWWRHGQSSESDFLYVTTQSVTHDALKLLSEAVGPDRTLMICARAFAGAADVFANVTCRKIPATILTKCEWGRDDYSLNVAALPERAEDVPDAGPLFATGERDRG</sequence>
<dbReference type="OrthoDB" id="9816043at2"/>
<comment type="caution">
    <text evidence="7">The sequence shown here is derived from an EMBL/GenBank/DDBJ whole genome shotgun (WGS) entry which is preliminary data.</text>
</comment>
<dbReference type="PRINTS" id="PR00508">
    <property type="entry name" value="S21N4MTFRASE"/>
</dbReference>
<evidence type="ECO:0000313" key="7">
    <source>
        <dbReference type="EMBL" id="KZB94566.1"/>
    </source>
</evidence>
<dbReference type="STRING" id="621456.BJP26_04005"/>
<protein>
    <recommendedName>
        <fullName evidence="2">site-specific DNA-methyltransferase (adenine-specific)</fullName>
        <ecNumber evidence="2">2.1.1.72</ecNumber>
    </recommendedName>
</protein>
<reference evidence="7" key="1">
    <citation type="submission" date="2016-03" db="EMBL/GenBank/DDBJ databases">
        <title>Sphingomonas melonis TY, whole genome shotgun sequencing.</title>
        <authorList>
            <person name="Wang H."/>
            <person name="Zhu P."/>
        </authorList>
    </citation>
    <scope>NUCLEOTIDE SEQUENCE [LARGE SCALE GENOMIC DNA]</scope>
    <source>
        <strain evidence="7">TY</strain>
    </source>
</reference>
<dbReference type="Proteomes" id="UP000078460">
    <property type="component" value="Unassembled WGS sequence"/>
</dbReference>
<dbReference type="Gene3D" id="3.40.50.150">
    <property type="entry name" value="Vaccinia Virus protein VP39"/>
    <property type="match status" value="1"/>
</dbReference>
<dbReference type="GO" id="GO:0032259">
    <property type="term" value="P:methylation"/>
    <property type="evidence" value="ECO:0007669"/>
    <property type="project" value="UniProtKB-KW"/>
</dbReference>
<organism evidence="7 8">
    <name type="scientific">Sphingomonas melonis TY</name>
    <dbReference type="NCBI Taxonomy" id="621456"/>
    <lineage>
        <taxon>Bacteria</taxon>
        <taxon>Pseudomonadati</taxon>
        <taxon>Pseudomonadota</taxon>
        <taxon>Alphaproteobacteria</taxon>
        <taxon>Sphingomonadales</taxon>
        <taxon>Sphingomonadaceae</taxon>
        <taxon>Sphingomonas</taxon>
    </lineage>
</organism>
<evidence type="ECO:0000313" key="8">
    <source>
        <dbReference type="Proteomes" id="UP000078460"/>
    </source>
</evidence>
<dbReference type="GO" id="GO:0009007">
    <property type="term" value="F:site-specific DNA-methyltransferase (adenine-specific) activity"/>
    <property type="evidence" value="ECO:0007669"/>
    <property type="project" value="UniProtKB-EC"/>
</dbReference>
<dbReference type="SUPFAM" id="SSF53335">
    <property type="entry name" value="S-adenosyl-L-methionine-dependent methyltransferases"/>
    <property type="match status" value="1"/>
</dbReference>
<dbReference type="PROSITE" id="PS00092">
    <property type="entry name" value="N6_MTASE"/>
    <property type="match status" value="1"/>
</dbReference>
<keyword evidence="4" id="KW-0808">Transferase</keyword>
<keyword evidence="8" id="KW-1185">Reference proteome</keyword>
<dbReference type="KEGG" id="smy:BJP26_04005"/>
<evidence type="ECO:0000256" key="1">
    <source>
        <dbReference type="ARBA" id="ARBA00006594"/>
    </source>
</evidence>
<evidence type="ECO:0000256" key="3">
    <source>
        <dbReference type="ARBA" id="ARBA00022603"/>
    </source>
</evidence>
<proteinExistence type="inferred from homology"/>
<comment type="catalytic activity">
    <reaction evidence="5">
        <text>a 2'-deoxyadenosine in DNA + S-adenosyl-L-methionine = an N(6)-methyl-2'-deoxyadenosine in DNA + S-adenosyl-L-homocysteine + H(+)</text>
        <dbReference type="Rhea" id="RHEA:15197"/>
        <dbReference type="Rhea" id="RHEA-COMP:12418"/>
        <dbReference type="Rhea" id="RHEA-COMP:12419"/>
        <dbReference type="ChEBI" id="CHEBI:15378"/>
        <dbReference type="ChEBI" id="CHEBI:57856"/>
        <dbReference type="ChEBI" id="CHEBI:59789"/>
        <dbReference type="ChEBI" id="CHEBI:90615"/>
        <dbReference type="ChEBI" id="CHEBI:90616"/>
        <dbReference type="EC" id="2.1.1.72"/>
    </reaction>
</comment>
<gene>
    <name evidence="7" type="ORF">AVM11_18385</name>
</gene>
<accession>A0A175Y2I1</accession>
<dbReference type="GO" id="GO:0008170">
    <property type="term" value="F:N-methyltransferase activity"/>
    <property type="evidence" value="ECO:0007669"/>
    <property type="project" value="InterPro"/>
</dbReference>
<dbReference type="AlphaFoldDB" id="A0A175Y2I1"/>
<dbReference type="InterPro" id="IPR001091">
    <property type="entry name" value="RM_Methyltransferase"/>
</dbReference>
<keyword evidence="3 7" id="KW-0489">Methyltransferase</keyword>
<dbReference type="EC" id="2.1.1.72" evidence="2"/>
<evidence type="ECO:0000256" key="4">
    <source>
        <dbReference type="ARBA" id="ARBA00022679"/>
    </source>
</evidence>